<evidence type="ECO:0000313" key="3">
    <source>
        <dbReference type="Proteomes" id="UP001189122"/>
    </source>
</evidence>
<accession>A0A7I8ILH1</accession>
<feature type="region of interest" description="Disordered" evidence="1">
    <location>
        <begin position="40"/>
        <end position="63"/>
    </location>
</feature>
<dbReference type="EMBL" id="LR743591">
    <property type="protein sequence ID" value="CAA2618295.1"/>
    <property type="molecule type" value="Genomic_DNA"/>
</dbReference>
<name>A0A7I8ILH1_SPIIN</name>
<keyword evidence="3" id="KW-1185">Reference proteome</keyword>
<dbReference type="EMBL" id="CACRZD030000004">
    <property type="protein sequence ID" value="CAA6658012.1"/>
    <property type="molecule type" value="Genomic_DNA"/>
</dbReference>
<evidence type="ECO:0000256" key="1">
    <source>
        <dbReference type="SAM" id="MobiDB-lite"/>
    </source>
</evidence>
<dbReference type="Proteomes" id="UP001189122">
    <property type="component" value="Unassembled WGS sequence"/>
</dbReference>
<dbReference type="AlphaFoldDB" id="A0A7I8ILH1"/>
<proteinExistence type="predicted"/>
<protein>
    <submittedName>
        <fullName evidence="2">Uncharacterized protein</fullName>
    </submittedName>
</protein>
<sequence>MATAFSRPMLSWKWMRPWGKTKTSPLLRVLVKSLGDAEGVKPEEVVDVDGGDLGSQRKTSSRD</sequence>
<organism evidence="2">
    <name type="scientific">Spirodela intermedia</name>
    <name type="common">Intermediate duckweed</name>
    <dbReference type="NCBI Taxonomy" id="51605"/>
    <lineage>
        <taxon>Eukaryota</taxon>
        <taxon>Viridiplantae</taxon>
        <taxon>Streptophyta</taxon>
        <taxon>Embryophyta</taxon>
        <taxon>Tracheophyta</taxon>
        <taxon>Spermatophyta</taxon>
        <taxon>Magnoliopsida</taxon>
        <taxon>Liliopsida</taxon>
        <taxon>Araceae</taxon>
        <taxon>Lemnoideae</taxon>
        <taxon>Spirodela</taxon>
    </lineage>
</organism>
<gene>
    <name evidence="2" type="ORF">SI7747_04004462</name>
</gene>
<evidence type="ECO:0000313" key="2">
    <source>
        <dbReference type="EMBL" id="CAA2618295.1"/>
    </source>
</evidence>
<reference evidence="2 3" key="1">
    <citation type="submission" date="2019-12" db="EMBL/GenBank/DDBJ databases">
        <authorList>
            <person name="Scholz U."/>
            <person name="Mascher M."/>
            <person name="Fiebig A."/>
        </authorList>
    </citation>
    <scope>NUCLEOTIDE SEQUENCE</scope>
</reference>